<dbReference type="Proteomes" id="UP000002383">
    <property type="component" value="Chromosome"/>
</dbReference>
<organism evidence="2 3">
    <name type="scientific">Thioalkalivibrio sulfidiphilus (strain HL-EbGR7)</name>
    <dbReference type="NCBI Taxonomy" id="396588"/>
    <lineage>
        <taxon>Bacteria</taxon>
        <taxon>Pseudomonadati</taxon>
        <taxon>Pseudomonadota</taxon>
        <taxon>Gammaproteobacteria</taxon>
        <taxon>Chromatiales</taxon>
        <taxon>Ectothiorhodospiraceae</taxon>
        <taxon>Thioalkalivibrio</taxon>
    </lineage>
</organism>
<name>B8GQM7_THISH</name>
<keyword evidence="1" id="KW-1133">Transmembrane helix</keyword>
<dbReference type="EMBL" id="CP001339">
    <property type="protein sequence ID" value="ACL74251.1"/>
    <property type="molecule type" value="Genomic_DNA"/>
</dbReference>
<dbReference type="KEGG" id="tgr:Tgr7_3182"/>
<accession>B8GQM7</accession>
<proteinExistence type="predicted"/>
<feature type="transmembrane region" description="Helical" evidence="1">
    <location>
        <begin position="62"/>
        <end position="83"/>
    </location>
</feature>
<sequence length="94" mass="9844">MTRVPWPLLRLAAIITVVLVTGLAGLEPGVRTAGGLLILFAVIQRLRRYAGSASSCEVSGQLPVGPALFLLMAQIGLGILLLVRPGWIMAVLGV</sequence>
<gene>
    <name evidence="2" type="ordered locus">Tgr7_3182</name>
</gene>
<keyword evidence="1" id="KW-0812">Transmembrane</keyword>
<feature type="transmembrane region" description="Helical" evidence="1">
    <location>
        <begin position="7"/>
        <end position="26"/>
    </location>
</feature>
<evidence type="ECO:0000313" key="3">
    <source>
        <dbReference type="Proteomes" id="UP000002383"/>
    </source>
</evidence>
<evidence type="ECO:0000256" key="1">
    <source>
        <dbReference type="SAM" id="Phobius"/>
    </source>
</evidence>
<reference evidence="2 3" key="1">
    <citation type="journal article" date="2011" name="Stand. Genomic Sci.">
        <title>Complete genome sequence of 'Thioalkalivibrio sulfidophilus' HL-EbGr7.</title>
        <authorList>
            <person name="Muyzer G."/>
            <person name="Sorokin D.Y."/>
            <person name="Mavromatis K."/>
            <person name="Lapidus A."/>
            <person name="Clum A."/>
            <person name="Ivanova N."/>
            <person name="Pati A."/>
            <person name="d'Haeseleer P."/>
            <person name="Woyke T."/>
            <person name="Kyrpides N.C."/>
        </authorList>
    </citation>
    <scope>NUCLEOTIDE SEQUENCE [LARGE SCALE GENOMIC DNA]</scope>
    <source>
        <strain evidence="2 3">HL-EbGR7</strain>
    </source>
</reference>
<evidence type="ECO:0000313" key="2">
    <source>
        <dbReference type="EMBL" id="ACL74251.1"/>
    </source>
</evidence>
<dbReference type="HOGENOM" id="CLU_2385216_0_0_6"/>
<protein>
    <submittedName>
        <fullName evidence="2">Uncharacterized protein</fullName>
    </submittedName>
</protein>
<keyword evidence="3" id="KW-1185">Reference proteome</keyword>
<dbReference type="RefSeq" id="WP_012639713.1">
    <property type="nucleotide sequence ID" value="NC_011901.1"/>
</dbReference>
<dbReference type="AlphaFoldDB" id="B8GQM7"/>
<keyword evidence="1" id="KW-0472">Membrane</keyword>